<dbReference type="GO" id="GO:0005829">
    <property type="term" value="C:cytosol"/>
    <property type="evidence" value="ECO:0007669"/>
    <property type="project" value="TreeGrafter"/>
</dbReference>
<name>A0A934SRZ2_9BURK</name>
<keyword evidence="6" id="KW-1185">Reference proteome</keyword>
<reference evidence="5" key="1">
    <citation type="submission" date="2021-01" db="EMBL/GenBank/DDBJ databases">
        <title>Genome sequence of strain Noviherbaspirillum sp. DKR-6.</title>
        <authorList>
            <person name="Chaudhary D.K."/>
        </authorList>
    </citation>
    <scope>NUCLEOTIDE SEQUENCE</scope>
    <source>
        <strain evidence="5">DKR-6</strain>
    </source>
</reference>
<dbReference type="SMART" id="SM00342">
    <property type="entry name" value="HTH_ARAC"/>
    <property type="match status" value="1"/>
</dbReference>
<dbReference type="InterPro" id="IPR009057">
    <property type="entry name" value="Homeodomain-like_sf"/>
</dbReference>
<dbReference type="Pfam" id="PF12833">
    <property type="entry name" value="HTH_18"/>
    <property type="match status" value="1"/>
</dbReference>
<dbReference type="InterPro" id="IPR032687">
    <property type="entry name" value="AraC-type_N"/>
</dbReference>
<keyword evidence="1" id="KW-0805">Transcription regulation</keyword>
<evidence type="ECO:0000313" key="6">
    <source>
        <dbReference type="Proteomes" id="UP000622890"/>
    </source>
</evidence>
<dbReference type="PANTHER" id="PTHR47894">
    <property type="entry name" value="HTH-TYPE TRANSCRIPTIONAL REGULATOR GADX"/>
    <property type="match status" value="1"/>
</dbReference>
<dbReference type="RefSeq" id="WP_200591167.1">
    <property type="nucleotide sequence ID" value="NZ_JAEPBG010000002.1"/>
</dbReference>
<keyword evidence="2" id="KW-0238">DNA-binding</keyword>
<dbReference type="Pfam" id="PF12625">
    <property type="entry name" value="Arabinose_bd"/>
    <property type="match status" value="1"/>
</dbReference>
<dbReference type="SUPFAM" id="SSF46689">
    <property type="entry name" value="Homeodomain-like"/>
    <property type="match status" value="1"/>
</dbReference>
<gene>
    <name evidence="5" type="ORF">JJB74_07370</name>
</gene>
<evidence type="ECO:0000256" key="1">
    <source>
        <dbReference type="ARBA" id="ARBA00023015"/>
    </source>
</evidence>
<organism evidence="5 6">
    <name type="scientific">Noviherbaspirillum pedocola</name>
    <dbReference type="NCBI Taxonomy" id="2801341"/>
    <lineage>
        <taxon>Bacteria</taxon>
        <taxon>Pseudomonadati</taxon>
        <taxon>Pseudomonadota</taxon>
        <taxon>Betaproteobacteria</taxon>
        <taxon>Burkholderiales</taxon>
        <taxon>Oxalobacteraceae</taxon>
        <taxon>Noviherbaspirillum</taxon>
    </lineage>
</organism>
<evidence type="ECO:0000313" key="5">
    <source>
        <dbReference type="EMBL" id="MBK4734419.1"/>
    </source>
</evidence>
<dbReference type="PANTHER" id="PTHR47894:SF1">
    <property type="entry name" value="HTH-TYPE TRANSCRIPTIONAL REGULATOR VQSM"/>
    <property type="match status" value="1"/>
</dbReference>
<dbReference type="AlphaFoldDB" id="A0A934SRZ2"/>
<evidence type="ECO:0000259" key="4">
    <source>
        <dbReference type="PROSITE" id="PS01124"/>
    </source>
</evidence>
<dbReference type="EMBL" id="JAEPBG010000002">
    <property type="protein sequence ID" value="MBK4734419.1"/>
    <property type="molecule type" value="Genomic_DNA"/>
</dbReference>
<comment type="caution">
    <text evidence="5">The sequence shown here is derived from an EMBL/GenBank/DDBJ whole genome shotgun (WGS) entry which is preliminary data.</text>
</comment>
<evidence type="ECO:0000256" key="2">
    <source>
        <dbReference type="ARBA" id="ARBA00023125"/>
    </source>
</evidence>
<feature type="domain" description="HTH araC/xylS-type" evidence="4">
    <location>
        <begin position="235"/>
        <end position="333"/>
    </location>
</feature>
<keyword evidence="3" id="KW-0804">Transcription</keyword>
<dbReference type="InterPro" id="IPR018060">
    <property type="entry name" value="HTH_AraC"/>
</dbReference>
<dbReference type="PROSITE" id="PS01124">
    <property type="entry name" value="HTH_ARAC_FAMILY_2"/>
    <property type="match status" value="1"/>
</dbReference>
<dbReference type="Proteomes" id="UP000622890">
    <property type="component" value="Unassembled WGS sequence"/>
</dbReference>
<dbReference type="Gene3D" id="1.10.10.60">
    <property type="entry name" value="Homeodomain-like"/>
    <property type="match status" value="1"/>
</dbReference>
<accession>A0A934SRZ2</accession>
<evidence type="ECO:0000256" key="3">
    <source>
        <dbReference type="ARBA" id="ARBA00023163"/>
    </source>
</evidence>
<proteinExistence type="predicted"/>
<dbReference type="GO" id="GO:0003700">
    <property type="term" value="F:DNA-binding transcription factor activity"/>
    <property type="evidence" value="ECO:0007669"/>
    <property type="project" value="InterPro"/>
</dbReference>
<sequence length="338" mass="37918">MEGVRTVGHAWMKGIVELFEAVGLDVAALFAQAGLDMTQLTVREARFAPQKISALWELAVERSGNPCLGLAMPELVHPASFDMVVHVMMTSLNLLNAIERLLRYIRIVSDAADIRLQEEADGYGLSIVLDGGGQPVPRARVEYVVVTIFNILRWLSGRRLRPLSVDFPYPAPADLEPYRQAFGAPLNFDAQVHQLHFARADLAAPLPMANPELAALHDRVAGEYLTRLDRAKTSARVRELVIPRLPDGDPLRADIARQLCLSERTLQRRLQEEGTSFNELVDQIRCELAKQYLSERRLTMAQAAYLLGFSDQSTFFRACKRWFDTSPGEYRQRAGTCI</sequence>
<dbReference type="GO" id="GO:0000976">
    <property type="term" value="F:transcription cis-regulatory region binding"/>
    <property type="evidence" value="ECO:0007669"/>
    <property type="project" value="TreeGrafter"/>
</dbReference>
<protein>
    <submittedName>
        <fullName evidence="5">AraC family transcriptional regulator</fullName>
    </submittedName>
</protein>